<dbReference type="GO" id="GO:0016020">
    <property type="term" value="C:membrane"/>
    <property type="evidence" value="ECO:0007669"/>
    <property type="project" value="UniProtKB-SubCell"/>
</dbReference>
<dbReference type="AlphaFoldDB" id="W9IYH8"/>
<comment type="subcellular location">
    <subcellularLocation>
        <location evidence="1">Membrane</location>
        <topology evidence="1">Multi-pass membrane protein</topology>
    </subcellularLocation>
</comment>
<evidence type="ECO:0008006" key="8">
    <source>
        <dbReference type="Google" id="ProtNLM"/>
    </source>
</evidence>
<sequence>MLSQPPIPIALASSPGPHPQQDTVMEFAASTTRTEADSPSKTTTIIVISSVTVVTMTGSVIAGLVTVAIPVIAQDIGLQQNLLLWPGSVFSLTRGCTLLLSGALADLFGFRTQLITFLAFAGITQAMCLPSAVGLITHAFVPGKRQNLAFASMGSGQPLGFTIGLVFGGVLVTQSAGDGGSLSLLLFIRSPSS</sequence>
<dbReference type="Gene3D" id="1.20.1250.20">
    <property type="entry name" value="MFS general substrate transporter like domains"/>
    <property type="match status" value="1"/>
</dbReference>
<evidence type="ECO:0000256" key="1">
    <source>
        <dbReference type="ARBA" id="ARBA00004141"/>
    </source>
</evidence>
<evidence type="ECO:0000256" key="2">
    <source>
        <dbReference type="ARBA" id="ARBA00022692"/>
    </source>
</evidence>
<dbReference type="Gene3D" id="1.20.1720.10">
    <property type="entry name" value="Multidrug resistance protein D"/>
    <property type="match status" value="1"/>
</dbReference>
<protein>
    <recommendedName>
        <fullName evidence="8">Major facilitator superfamily (MFS) profile domain-containing protein</fullName>
    </recommendedName>
</protein>
<feature type="transmembrane region" description="Helical" evidence="5">
    <location>
        <begin position="117"/>
        <end position="141"/>
    </location>
</feature>
<proteinExistence type="predicted"/>
<accession>W9IYH8</accession>
<name>W9IYH8_FUSOX</name>
<dbReference type="PANTHER" id="PTHR42718">
    <property type="entry name" value="MAJOR FACILITATOR SUPERFAMILY MULTIDRUG TRANSPORTER MFSC"/>
    <property type="match status" value="1"/>
</dbReference>
<dbReference type="EMBL" id="JH717840">
    <property type="protein sequence ID" value="EWZ00024.1"/>
    <property type="molecule type" value="Genomic_DNA"/>
</dbReference>
<keyword evidence="3 5" id="KW-1133">Transmembrane helix</keyword>
<dbReference type="Proteomes" id="UP000030753">
    <property type="component" value="Unassembled WGS sequence"/>
</dbReference>
<evidence type="ECO:0000256" key="5">
    <source>
        <dbReference type="SAM" id="Phobius"/>
    </source>
</evidence>
<dbReference type="PANTHER" id="PTHR42718:SF10">
    <property type="entry name" value="TRANSPORTER, PUTATIVE (AFU_ORTHOLOGUE AFUA_8G06760)-RELATED"/>
    <property type="match status" value="1"/>
</dbReference>
<feature type="transmembrane region" description="Helical" evidence="5">
    <location>
        <begin position="45"/>
        <end position="72"/>
    </location>
</feature>
<evidence type="ECO:0000256" key="3">
    <source>
        <dbReference type="ARBA" id="ARBA00022989"/>
    </source>
</evidence>
<evidence type="ECO:0000313" key="7">
    <source>
        <dbReference type="Proteomes" id="UP000030753"/>
    </source>
</evidence>
<dbReference type="HOGENOM" id="CLU_1408820_0_0_1"/>
<evidence type="ECO:0000313" key="6">
    <source>
        <dbReference type="EMBL" id="EWZ00024.1"/>
    </source>
</evidence>
<dbReference type="InterPro" id="IPR036259">
    <property type="entry name" value="MFS_trans_sf"/>
</dbReference>
<keyword evidence="4 5" id="KW-0472">Membrane</keyword>
<keyword evidence="2 5" id="KW-0812">Transmembrane</keyword>
<evidence type="ECO:0000256" key="4">
    <source>
        <dbReference type="ARBA" id="ARBA00023136"/>
    </source>
</evidence>
<gene>
    <name evidence="6" type="ORF">FOYG_03936</name>
</gene>
<dbReference type="SUPFAM" id="SSF103473">
    <property type="entry name" value="MFS general substrate transporter"/>
    <property type="match status" value="1"/>
</dbReference>
<feature type="transmembrane region" description="Helical" evidence="5">
    <location>
        <begin position="84"/>
        <end position="105"/>
    </location>
</feature>
<organism evidence="6 7">
    <name type="scientific">Fusarium oxysporum NRRL 32931</name>
    <dbReference type="NCBI Taxonomy" id="660029"/>
    <lineage>
        <taxon>Eukaryota</taxon>
        <taxon>Fungi</taxon>
        <taxon>Dikarya</taxon>
        <taxon>Ascomycota</taxon>
        <taxon>Pezizomycotina</taxon>
        <taxon>Sordariomycetes</taxon>
        <taxon>Hypocreomycetidae</taxon>
        <taxon>Hypocreales</taxon>
        <taxon>Nectriaceae</taxon>
        <taxon>Fusarium</taxon>
        <taxon>Fusarium oxysporum species complex</taxon>
    </lineage>
</organism>
<reference evidence="6 7" key="1">
    <citation type="submission" date="2011-06" db="EMBL/GenBank/DDBJ databases">
        <title>The Genome Sequence of Fusarium oxysporum FOSC 3-a.</title>
        <authorList>
            <consortium name="The Broad Institute Genome Sequencing Platform"/>
            <person name="Ma L.-J."/>
            <person name="Gale L.R."/>
            <person name="Schwartz D.C."/>
            <person name="Zhou S."/>
            <person name="Corby-Kistler H."/>
            <person name="Young S.K."/>
            <person name="Zeng Q."/>
            <person name="Gargeya S."/>
            <person name="Fitzgerald M."/>
            <person name="Haas B."/>
            <person name="Abouelleil A."/>
            <person name="Alvarado L."/>
            <person name="Arachchi H.M."/>
            <person name="Berlin A."/>
            <person name="Brown A."/>
            <person name="Chapman S.B."/>
            <person name="Chen Z."/>
            <person name="Dunbar C."/>
            <person name="Freedman E."/>
            <person name="Gearin G."/>
            <person name="Gellesch M."/>
            <person name="Goldberg J."/>
            <person name="Griggs A."/>
            <person name="Gujja S."/>
            <person name="Heiman D."/>
            <person name="Howarth C."/>
            <person name="Larson L."/>
            <person name="Lui A."/>
            <person name="MacDonald P.J.P."/>
            <person name="Mehta T."/>
            <person name="Montmayeur A."/>
            <person name="Murphy C."/>
            <person name="Neiman D."/>
            <person name="Pearson M."/>
            <person name="Priest M."/>
            <person name="Roberts A."/>
            <person name="Saif S."/>
            <person name="Shea T."/>
            <person name="Shenoy N."/>
            <person name="Sisk P."/>
            <person name="Stolte C."/>
            <person name="Sykes S."/>
            <person name="Wortman J."/>
            <person name="Nusbaum C."/>
            <person name="Birren B."/>
        </authorList>
    </citation>
    <scope>NUCLEOTIDE SEQUENCE [LARGE SCALE GENOMIC DNA]</scope>
    <source>
        <strain evidence="7">FOSC 3-a</strain>
    </source>
</reference>